<name>A0A1H3SGW2_9PSEU</name>
<feature type="region of interest" description="Disordered" evidence="1">
    <location>
        <begin position="111"/>
        <end position="273"/>
    </location>
</feature>
<dbReference type="AlphaFoldDB" id="A0A1H3SGW2"/>
<feature type="non-terminal residue" evidence="2">
    <location>
        <position position="1"/>
    </location>
</feature>
<accession>A0A1H3SGW2</accession>
<proteinExistence type="predicted"/>
<feature type="compositionally biased region" description="Basic and acidic residues" evidence="1">
    <location>
        <begin position="134"/>
        <end position="151"/>
    </location>
</feature>
<reference evidence="3" key="1">
    <citation type="submission" date="2016-10" db="EMBL/GenBank/DDBJ databases">
        <authorList>
            <person name="Varghese N."/>
            <person name="Submissions S."/>
        </authorList>
    </citation>
    <scope>NUCLEOTIDE SEQUENCE [LARGE SCALE GENOMIC DNA]</scope>
    <source>
        <strain evidence="3">CGMCC 4.3530</strain>
    </source>
</reference>
<sequence>RLESFVGTLEFRVFVPQPAKLFGLAGGRPVIPLATIGFILTDPVPQRLGMHAQLFSQNAESQAWDSTPDTDAPRVHAARRGTSSVLPQMTPFRPIGPCLEASELTREPHARLARAPHGITARASPCLGRSRLRRPSDRPRHQNHPRPDGGDRLPPTRPERLPSPAPTLGHRTHPRLDQPTPTLRPRLRTPPPTPRHHGPLGRHHPHDPPPRTPTTTPTTRSKTASIAAPSAHGPRPAETPPGRAISAGCGPSGGAPAPPATAPSGRRARRTGG</sequence>
<organism evidence="2 3">
    <name type="scientific">Saccharopolyspora shandongensis</name>
    <dbReference type="NCBI Taxonomy" id="418495"/>
    <lineage>
        <taxon>Bacteria</taxon>
        <taxon>Bacillati</taxon>
        <taxon>Actinomycetota</taxon>
        <taxon>Actinomycetes</taxon>
        <taxon>Pseudonocardiales</taxon>
        <taxon>Pseudonocardiaceae</taxon>
        <taxon>Saccharopolyspora</taxon>
    </lineage>
</organism>
<evidence type="ECO:0000313" key="2">
    <source>
        <dbReference type="EMBL" id="SDZ36920.1"/>
    </source>
</evidence>
<gene>
    <name evidence="2" type="ORF">SAMN05216215_106449</name>
</gene>
<feature type="compositionally biased region" description="Basic residues" evidence="1">
    <location>
        <begin position="194"/>
        <end position="205"/>
    </location>
</feature>
<evidence type="ECO:0000313" key="3">
    <source>
        <dbReference type="Proteomes" id="UP000199529"/>
    </source>
</evidence>
<dbReference type="Proteomes" id="UP000199529">
    <property type="component" value="Unassembled WGS sequence"/>
</dbReference>
<evidence type="ECO:0000256" key="1">
    <source>
        <dbReference type="SAM" id="MobiDB-lite"/>
    </source>
</evidence>
<protein>
    <submittedName>
        <fullName evidence="2">Uncharacterized protein</fullName>
    </submittedName>
</protein>
<keyword evidence="3" id="KW-1185">Reference proteome</keyword>
<dbReference type="EMBL" id="FNOK01000064">
    <property type="protein sequence ID" value="SDZ36920.1"/>
    <property type="molecule type" value="Genomic_DNA"/>
</dbReference>
<feature type="region of interest" description="Disordered" evidence="1">
    <location>
        <begin position="63"/>
        <end position="91"/>
    </location>
</feature>